<evidence type="ECO:0000256" key="1">
    <source>
        <dbReference type="SAM" id="MobiDB-lite"/>
    </source>
</evidence>
<sequence length="139" mass="15464">MPDVPSSSVSISTTLMHTYRELNVQRCALLEYKHFNDTDAYLRRGKHLVFLTLHLVAGSLDTSVVSWPPSATKASERSQPPCEEARAVRENHAVVQPSRTCSRWGHRRAVASSSPHGRLPFVGSDERSRPFVAPTEGLK</sequence>
<dbReference type="EMBL" id="PYDT01000002">
    <property type="protein sequence ID" value="THU70292.1"/>
    <property type="molecule type" value="Genomic_DNA"/>
</dbReference>
<gene>
    <name evidence="2" type="ORF">C4D60_Mb08t23470</name>
</gene>
<dbReference type="Proteomes" id="UP000317650">
    <property type="component" value="Chromosome 8"/>
</dbReference>
<protein>
    <submittedName>
        <fullName evidence="2">Uncharacterized protein</fullName>
    </submittedName>
</protein>
<evidence type="ECO:0000313" key="3">
    <source>
        <dbReference type="Proteomes" id="UP000317650"/>
    </source>
</evidence>
<dbReference type="AlphaFoldDB" id="A0A4S8K5Y1"/>
<feature type="region of interest" description="Disordered" evidence="1">
    <location>
        <begin position="106"/>
        <end position="139"/>
    </location>
</feature>
<name>A0A4S8K5Y1_MUSBA</name>
<comment type="caution">
    <text evidence="2">The sequence shown here is derived from an EMBL/GenBank/DDBJ whole genome shotgun (WGS) entry which is preliminary data.</text>
</comment>
<reference evidence="2 3" key="1">
    <citation type="journal article" date="2019" name="Nat. Plants">
        <title>Genome sequencing of Musa balbisiana reveals subgenome evolution and function divergence in polyploid bananas.</title>
        <authorList>
            <person name="Yao X."/>
        </authorList>
    </citation>
    <scope>NUCLEOTIDE SEQUENCE [LARGE SCALE GENOMIC DNA]</scope>
    <source>
        <strain evidence="3">cv. DH-PKW</strain>
        <tissue evidence="2">Leaves</tissue>
    </source>
</reference>
<evidence type="ECO:0000313" key="2">
    <source>
        <dbReference type="EMBL" id="THU70292.1"/>
    </source>
</evidence>
<organism evidence="2 3">
    <name type="scientific">Musa balbisiana</name>
    <name type="common">Banana</name>
    <dbReference type="NCBI Taxonomy" id="52838"/>
    <lineage>
        <taxon>Eukaryota</taxon>
        <taxon>Viridiplantae</taxon>
        <taxon>Streptophyta</taxon>
        <taxon>Embryophyta</taxon>
        <taxon>Tracheophyta</taxon>
        <taxon>Spermatophyta</taxon>
        <taxon>Magnoliopsida</taxon>
        <taxon>Liliopsida</taxon>
        <taxon>Zingiberales</taxon>
        <taxon>Musaceae</taxon>
        <taxon>Musa</taxon>
    </lineage>
</organism>
<proteinExistence type="predicted"/>
<keyword evidence="3" id="KW-1185">Reference proteome</keyword>
<accession>A0A4S8K5Y1</accession>